<gene>
    <name evidence="8" type="primary">flgD</name>
    <name evidence="8" type="synonym">flaV</name>
    <name evidence="8" type="ordered locus">BAV1690</name>
</gene>
<evidence type="ECO:0000256" key="1">
    <source>
        <dbReference type="ARBA" id="ARBA00010577"/>
    </source>
</evidence>
<proteinExistence type="inferred from homology"/>
<dbReference type="GeneID" id="92935249"/>
<dbReference type="eggNOG" id="COG1843">
    <property type="taxonomic scope" value="Bacteria"/>
</dbReference>
<evidence type="ECO:0000313" key="9">
    <source>
        <dbReference type="Proteomes" id="UP000001977"/>
    </source>
</evidence>
<accession>Q2L1B7</accession>
<dbReference type="KEGG" id="bav:BAV1690"/>
<dbReference type="GO" id="GO:0044781">
    <property type="term" value="P:bacterial-type flagellum organization"/>
    <property type="evidence" value="ECO:0007669"/>
    <property type="project" value="UniProtKB-UniRule"/>
</dbReference>
<dbReference type="STRING" id="360910.BAV1690"/>
<dbReference type="AlphaFoldDB" id="Q2L1B7"/>
<dbReference type="InterPro" id="IPR025965">
    <property type="entry name" value="FlgD/Vpr_Ig-like"/>
</dbReference>
<comment type="function">
    <text evidence="4 5">Required for flagellar hook formation. May act as a scaffolding protein.</text>
</comment>
<dbReference type="Pfam" id="PF13861">
    <property type="entry name" value="FLgD_tudor"/>
    <property type="match status" value="1"/>
</dbReference>
<dbReference type="RefSeq" id="WP_012417359.1">
    <property type="nucleotide sequence ID" value="NC_010645.1"/>
</dbReference>
<keyword evidence="3 5" id="KW-1005">Bacterial flagellum biogenesis</keyword>
<dbReference type="Gene3D" id="2.30.30.910">
    <property type="match status" value="1"/>
</dbReference>
<evidence type="ECO:0000256" key="4">
    <source>
        <dbReference type="ARBA" id="ARBA00024746"/>
    </source>
</evidence>
<dbReference type="HOGENOM" id="CLU_047535_0_0_4"/>
<evidence type="ECO:0000256" key="3">
    <source>
        <dbReference type="ARBA" id="ARBA00022795"/>
    </source>
</evidence>
<dbReference type="Proteomes" id="UP000001977">
    <property type="component" value="Chromosome"/>
</dbReference>
<feature type="domain" description="FlgD/Vpr Ig-like" evidence="6">
    <location>
        <begin position="118"/>
        <end position="183"/>
    </location>
</feature>
<dbReference type="InterPro" id="IPR025963">
    <property type="entry name" value="FLgD_Tudor"/>
</dbReference>
<evidence type="ECO:0000256" key="5">
    <source>
        <dbReference type="RuleBase" id="RU362076"/>
    </source>
</evidence>
<dbReference type="Pfam" id="PF03963">
    <property type="entry name" value="FlgD"/>
    <property type="match status" value="1"/>
</dbReference>
<evidence type="ECO:0000259" key="7">
    <source>
        <dbReference type="Pfam" id="PF13861"/>
    </source>
</evidence>
<sequence length="230" mass="24206">MTTVNGTSNAKTPEVGNASANAAKSIQDQFLKLLVTQLKNQDPLNPMQNAELTSQLAQISTVEGITNLNKTLLSISGQIDVSQSMNAAALIGKAVLVPGDKVSLGTDVNDPTHRVATPVGYDVPSDAAKLTLKIMDAAGNVLRTVEVQDVKTGVYTYDWDGNTDDGAPVKDGAYVAKVTAYDADNKEVKAEILSYGLVKGVDYTTDGVRLDLGITGGKVSLLDIRKILNG</sequence>
<reference evidence="8 9" key="1">
    <citation type="journal article" date="2006" name="J. Bacteriol.">
        <title>Comparison of the genome sequence of the poultry pathogen Bordetella avium with those of B. bronchiseptica, B. pertussis, and B. parapertussis reveals extensive diversity in surface structures associated with host interaction.</title>
        <authorList>
            <person name="Sebaihia M."/>
            <person name="Preston A."/>
            <person name="Maskell D.J."/>
            <person name="Kuzmiak H."/>
            <person name="Connell T.D."/>
            <person name="King N.D."/>
            <person name="Orndorff P.E."/>
            <person name="Miyamoto D.M."/>
            <person name="Thomson N.R."/>
            <person name="Harris D."/>
            <person name="Goble A."/>
            <person name="Lord A."/>
            <person name="Murphy L."/>
            <person name="Quail M.A."/>
            <person name="Rutter S."/>
            <person name="Squares R."/>
            <person name="Squares S."/>
            <person name="Woodward J."/>
            <person name="Parkhill J."/>
            <person name="Temple L.M."/>
        </authorList>
    </citation>
    <scope>NUCLEOTIDE SEQUENCE [LARGE SCALE GENOMIC DNA]</scope>
    <source>
        <strain evidence="8 9">197N</strain>
    </source>
</reference>
<dbReference type="Gene3D" id="2.60.40.4070">
    <property type="match status" value="1"/>
</dbReference>
<feature type="domain" description="FlgD Tudor-like" evidence="7">
    <location>
        <begin position="82"/>
        <end position="225"/>
    </location>
</feature>
<organism evidence="8 9">
    <name type="scientific">Bordetella avium (strain 197N)</name>
    <dbReference type="NCBI Taxonomy" id="360910"/>
    <lineage>
        <taxon>Bacteria</taxon>
        <taxon>Pseudomonadati</taxon>
        <taxon>Pseudomonadota</taxon>
        <taxon>Betaproteobacteria</taxon>
        <taxon>Burkholderiales</taxon>
        <taxon>Alcaligenaceae</taxon>
        <taxon>Bordetella</taxon>
    </lineage>
</organism>
<name>Q2L1B7_BORA1</name>
<dbReference type="OrthoDB" id="9785233at2"/>
<evidence type="ECO:0000313" key="8">
    <source>
        <dbReference type="EMBL" id="CAJ49298.1"/>
    </source>
</evidence>
<comment type="similarity">
    <text evidence="1 5">Belongs to the FlgD family.</text>
</comment>
<dbReference type="NCBIfam" id="NF009276">
    <property type="entry name" value="PRK12633.1"/>
    <property type="match status" value="1"/>
</dbReference>
<protein>
    <recommendedName>
        <fullName evidence="2 5">Basal-body rod modification protein FlgD</fullName>
    </recommendedName>
</protein>
<dbReference type="EMBL" id="AM167904">
    <property type="protein sequence ID" value="CAJ49298.1"/>
    <property type="molecule type" value="Genomic_DNA"/>
</dbReference>
<evidence type="ECO:0000259" key="6">
    <source>
        <dbReference type="Pfam" id="PF13860"/>
    </source>
</evidence>
<keyword evidence="9" id="KW-1185">Reference proteome</keyword>
<dbReference type="InterPro" id="IPR005648">
    <property type="entry name" value="FlgD"/>
</dbReference>
<evidence type="ECO:0000256" key="2">
    <source>
        <dbReference type="ARBA" id="ARBA00016013"/>
    </source>
</evidence>
<dbReference type="Pfam" id="PF13860">
    <property type="entry name" value="FlgD_ig"/>
    <property type="match status" value="1"/>
</dbReference>